<evidence type="ECO:0000313" key="2">
    <source>
        <dbReference type="EMBL" id="KAG5667391.1"/>
    </source>
</evidence>
<organism evidence="2 3">
    <name type="scientific">Polypedilum vanderplanki</name>
    <name type="common">Sleeping chironomid midge</name>
    <dbReference type="NCBI Taxonomy" id="319348"/>
    <lineage>
        <taxon>Eukaryota</taxon>
        <taxon>Metazoa</taxon>
        <taxon>Ecdysozoa</taxon>
        <taxon>Arthropoda</taxon>
        <taxon>Hexapoda</taxon>
        <taxon>Insecta</taxon>
        <taxon>Pterygota</taxon>
        <taxon>Neoptera</taxon>
        <taxon>Endopterygota</taxon>
        <taxon>Diptera</taxon>
        <taxon>Nematocera</taxon>
        <taxon>Chironomoidea</taxon>
        <taxon>Chironomidae</taxon>
        <taxon>Chironominae</taxon>
        <taxon>Polypedilum</taxon>
        <taxon>Polypedilum</taxon>
    </lineage>
</organism>
<evidence type="ECO:0000313" key="3">
    <source>
        <dbReference type="Proteomes" id="UP001107558"/>
    </source>
</evidence>
<dbReference type="EMBL" id="JADBJN010000004">
    <property type="protein sequence ID" value="KAG5667391.1"/>
    <property type="molecule type" value="Genomic_DNA"/>
</dbReference>
<keyword evidence="3" id="KW-1185">Reference proteome</keyword>
<protein>
    <submittedName>
        <fullName evidence="2">Uncharacterized protein</fullName>
    </submittedName>
</protein>
<proteinExistence type="predicted"/>
<accession>A0A9J6BCL9</accession>
<name>A0A9J6BCL9_POLVA</name>
<dbReference type="Proteomes" id="UP001107558">
    <property type="component" value="Chromosome 4"/>
</dbReference>
<comment type="caution">
    <text evidence="2">The sequence shown here is derived from an EMBL/GenBank/DDBJ whole genome shotgun (WGS) entry which is preliminary data.</text>
</comment>
<sequence length="571" mass="63538">MKFSLLFSLLTVAINWKVTQTQSASLCSNILVKYNAKKNPTAPRSNGIFLGKFFDGSDVYVGVINQTSKATSVGCPYEHSYPARITTNGTNPGGYTECVIDDFSNTDVYYLKDDPNFIWVPADIGNTASVPNLIRYTTPTGLEYAYGRIRVTASNGQRYITVGKVHLNVFQGGIWYWTEFGTGHSDFGYEVLACRKEPIPPPPPLCSNTLVKYNAITNPTAPRSNGIYIGNFFDGSDVYVGVINQTDGIPCFYEHSYPARITTNGTNPGGYTECVIDDFSNTDVYYLKDDPNFIWVPADIGNTASVPNLIRYTTPTGFDYAYGRIRVTASNGQRYITVGKVHLTILDAGIWYWTEFGTGRSEFGYEVLACRKEPIPPPPPLCSITLVKYNALTNPTAPRSNGIYIGNFFDGSDVYVGVINQTDGIPCFYEHSYPARITTNGTNPGGYTECVIDDFSNTNVYYLKNDPNFIWVETNSTAVTSVPNLIRYTTPTGFDYAFGRIRLTASNGKSYITVGKVHLTIFDDARIWYWTEFGTGYSFTGYEVLACRNESGVYCNNSYSEFNGEYYDDEN</sequence>
<gene>
    <name evidence="2" type="ORF">PVAND_015372</name>
</gene>
<feature type="chain" id="PRO_5039942733" evidence="1">
    <location>
        <begin position="22"/>
        <end position="571"/>
    </location>
</feature>
<dbReference type="AlphaFoldDB" id="A0A9J6BCL9"/>
<reference evidence="2" key="1">
    <citation type="submission" date="2021-03" db="EMBL/GenBank/DDBJ databases">
        <title>Chromosome level genome of the anhydrobiotic midge Polypedilum vanderplanki.</title>
        <authorList>
            <person name="Yoshida Y."/>
            <person name="Kikawada T."/>
            <person name="Gusev O."/>
        </authorList>
    </citation>
    <scope>NUCLEOTIDE SEQUENCE</scope>
    <source>
        <strain evidence="2">NIAS01</strain>
        <tissue evidence="2">Whole body or cell culture</tissue>
    </source>
</reference>
<keyword evidence="1" id="KW-0732">Signal</keyword>
<feature type="signal peptide" evidence="1">
    <location>
        <begin position="1"/>
        <end position="21"/>
    </location>
</feature>
<evidence type="ECO:0000256" key="1">
    <source>
        <dbReference type="SAM" id="SignalP"/>
    </source>
</evidence>